<sequence length="321" mass="33605">MAILPNTGFLNDLKSAGSSAVNSAGNAAFAVADSADSAFSAIGNSMSGLGEKAGNVAFDVLNAADSAFDKVKSAASGMLSSAQARLQNAGMNPGGSPVAAAAKAGAAQGLDIKTDWRMRISVGEKSNIFYKHTSMFEPDILAPLLATDGVLFPYTPAVTVSYVNNYSPVAVTHGINSIQAYMNSDVSSIQIAGNFSAQTPSEARYVMAVIHFFRSASKMFFGSSDSGNAGSPPPILFLNGFGHSYFPNVPVILTSFSHTMPDEVDYITYTNDSGTYGSARIPTFSTINLTLIPQYSRAETAKFNLDKFASGALLEDGRGFI</sequence>
<name>A0A6J5L7G4_9CAUD</name>
<dbReference type="EMBL" id="LR796237">
    <property type="protein sequence ID" value="CAB4130361.1"/>
    <property type="molecule type" value="Genomic_DNA"/>
</dbReference>
<organism evidence="1">
    <name type="scientific">uncultured Caudovirales phage</name>
    <dbReference type="NCBI Taxonomy" id="2100421"/>
    <lineage>
        <taxon>Viruses</taxon>
        <taxon>Duplodnaviria</taxon>
        <taxon>Heunggongvirae</taxon>
        <taxon>Uroviricota</taxon>
        <taxon>Caudoviricetes</taxon>
        <taxon>Peduoviridae</taxon>
        <taxon>Maltschvirus</taxon>
        <taxon>Maltschvirus maltsch</taxon>
    </lineage>
</organism>
<accession>A0A6J5L7G4</accession>
<gene>
    <name evidence="1" type="ORF">UFOVP116_411</name>
</gene>
<proteinExistence type="predicted"/>
<evidence type="ECO:0000313" key="1">
    <source>
        <dbReference type="EMBL" id="CAB4130361.1"/>
    </source>
</evidence>
<protein>
    <submittedName>
        <fullName evidence="1">Uncharacterized protein</fullName>
    </submittedName>
</protein>
<reference evidence="1" key="1">
    <citation type="submission" date="2020-04" db="EMBL/GenBank/DDBJ databases">
        <authorList>
            <person name="Chiriac C."/>
            <person name="Salcher M."/>
            <person name="Ghai R."/>
            <person name="Kavagutti S V."/>
        </authorList>
    </citation>
    <scope>NUCLEOTIDE SEQUENCE</scope>
</reference>